<dbReference type="CDD" id="cd03784">
    <property type="entry name" value="GT1_Gtf-like"/>
    <property type="match status" value="1"/>
</dbReference>
<proteinExistence type="inferred from homology"/>
<evidence type="ECO:0000313" key="8">
    <source>
        <dbReference type="EMBL" id="MBW83158.1"/>
    </source>
</evidence>
<dbReference type="InterPro" id="IPR050481">
    <property type="entry name" value="UDP-glycosyltransf_plant"/>
</dbReference>
<dbReference type="InterPro" id="IPR002213">
    <property type="entry name" value="UDP_glucos_trans"/>
</dbReference>
<dbReference type="PROSITE" id="PS00375">
    <property type="entry name" value="UDPGT"/>
    <property type="match status" value="1"/>
</dbReference>
<evidence type="ECO:0000256" key="3">
    <source>
        <dbReference type="ARBA" id="ARBA00022676"/>
    </source>
</evidence>
<accession>A0A2P2IPL9</accession>
<name>A0A2P2IPL9_RHIMU</name>
<evidence type="ECO:0000256" key="4">
    <source>
        <dbReference type="ARBA" id="ARBA00022679"/>
    </source>
</evidence>
<dbReference type="Gene3D" id="3.40.50.2000">
    <property type="entry name" value="Glycogen Phosphorylase B"/>
    <property type="match status" value="2"/>
</dbReference>
<dbReference type="EC" id="2.4.1.-" evidence="7"/>
<organism evidence="8">
    <name type="scientific">Rhizophora mucronata</name>
    <name type="common">Asiatic mangrove</name>
    <dbReference type="NCBI Taxonomy" id="61149"/>
    <lineage>
        <taxon>Eukaryota</taxon>
        <taxon>Viridiplantae</taxon>
        <taxon>Streptophyta</taxon>
        <taxon>Embryophyta</taxon>
        <taxon>Tracheophyta</taxon>
        <taxon>Spermatophyta</taxon>
        <taxon>Magnoliopsida</taxon>
        <taxon>eudicotyledons</taxon>
        <taxon>Gunneridae</taxon>
        <taxon>Pentapetalae</taxon>
        <taxon>rosids</taxon>
        <taxon>fabids</taxon>
        <taxon>Malpighiales</taxon>
        <taxon>Rhizophoraceae</taxon>
        <taxon>Rhizophora</taxon>
    </lineage>
</organism>
<evidence type="ECO:0000256" key="7">
    <source>
        <dbReference type="RuleBase" id="RU362057"/>
    </source>
</evidence>
<evidence type="ECO:0000256" key="6">
    <source>
        <dbReference type="RuleBase" id="RU003718"/>
    </source>
</evidence>
<comment type="similarity">
    <text evidence="2 6">Belongs to the UDP-glycosyltransferase family.</text>
</comment>
<comment type="catalytic activity">
    <reaction evidence="5">
        <text>an anthocyanidin + UDP-alpha-D-glucose + H(+) = an anthocyanidin 3-O-beta-D-glucoside + UDP</text>
        <dbReference type="Rhea" id="RHEA:20093"/>
        <dbReference type="ChEBI" id="CHEBI:15378"/>
        <dbReference type="ChEBI" id="CHEBI:16307"/>
        <dbReference type="ChEBI" id="CHEBI:58223"/>
        <dbReference type="ChEBI" id="CHEBI:58885"/>
        <dbReference type="ChEBI" id="CHEBI:143576"/>
        <dbReference type="EC" id="2.4.1.115"/>
    </reaction>
</comment>
<reference evidence="8" key="1">
    <citation type="submission" date="2018-02" db="EMBL/GenBank/DDBJ databases">
        <title>Rhizophora mucronata_Transcriptome.</title>
        <authorList>
            <person name="Meera S.P."/>
            <person name="Sreeshan A."/>
            <person name="Augustine A."/>
        </authorList>
    </citation>
    <scope>NUCLEOTIDE SEQUENCE</scope>
    <source>
        <tissue evidence="8">Leaf</tissue>
    </source>
</reference>
<keyword evidence="3 6" id="KW-0328">Glycosyltransferase</keyword>
<sequence length="483" mass="53487">MQDKVVLYGAPGMGHAISMVELAKLIFHHHSHQFSITILLADTDLLYNPSMDSYLDQISRTHPFISFHRFPPISVDTAPTRSPAAMVFESIRLNAPNVLASLREMCSSGSNGRVRALVIDLFCGSALSIGRDLNIPTYYFFTSGAACLAGFMYFPRIHEQYARHESFKYLTDTVLEFPGIPPLKAIHVPEPALDRDDPSYHDFLFFCSRLPKAEGIIVNTFEGLEPKAVANLAGGVLSDCNHNTTISIPPIYCIGPLIAAGEGSDRHDCLSWLDRQPSKGVVFLCFGSRGSFSVKQLREIANGLERSGQRFLWVVKKPPSKVKSKQTQYVSDFDLESILPGGFLERVKDRAMVVKSWVPQVTVLRHGSVGGFVTHCGWNSVLEAVVAGVPMVAWPLHAEQHMNRNVLVEEMKMAIAVEQKDEEDGFVSGAELEARVNALMDSDQGKKLRETGLLMRQKALAALSGNGSSIRSLNQLIEEWKRD</sequence>
<dbReference type="EMBL" id="GGEC01002675">
    <property type="protein sequence ID" value="MBW83158.1"/>
    <property type="molecule type" value="Transcribed_RNA"/>
</dbReference>
<dbReference type="SUPFAM" id="SSF53756">
    <property type="entry name" value="UDP-Glycosyltransferase/glycogen phosphorylase"/>
    <property type="match status" value="1"/>
</dbReference>
<dbReference type="GO" id="GO:0009718">
    <property type="term" value="P:anthocyanin-containing compound biosynthetic process"/>
    <property type="evidence" value="ECO:0007669"/>
    <property type="project" value="UniProtKB-UniPathway"/>
</dbReference>
<protein>
    <recommendedName>
        <fullName evidence="7">Glycosyltransferase</fullName>
        <ecNumber evidence="7">2.4.1.-</ecNumber>
    </recommendedName>
</protein>
<dbReference type="GO" id="GO:0047213">
    <property type="term" value="F:anthocyanidin 3-O-glucosyltransferase activity"/>
    <property type="evidence" value="ECO:0007669"/>
    <property type="project" value="UniProtKB-EC"/>
</dbReference>
<evidence type="ECO:0000256" key="1">
    <source>
        <dbReference type="ARBA" id="ARBA00004935"/>
    </source>
</evidence>
<dbReference type="Pfam" id="PF00201">
    <property type="entry name" value="UDPGT"/>
    <property type="match status" value="1"/>
</dbReference>
<evidence type="ECO:0000256" key="5">
    <source>
        <dbReference type="ARBA" id="ARBA00047606"/>
    </source>
</evidence>
<dbReference type="UniPathway" id="UPA00009"/>
<evidence type="ECO:0000256" key="2">
    <source>
        <dbReference type="ARBA" id="ARBA00009995"/>
    </source>
</evidence>
<dbReference type="PANTHER" id="PTHR48048">
    <property type="entry name" value="GLYCOSYLTRANSFERASE"/>
    <property type="match status" value="1"/>
</dbReference>
<keyword evidence="4 6" id="KW-0808">Transferase</keyword>
<dbReference type="PANTHER" id="PTHR48048:SF20">
    <property type="entry name" value="GLYCOSYLTRANSFERASE"/>
    <property type="match status" value="1"/>
</dbReference>
<dbReference type="InterPro" id="IPR035595">
    <property type="entry name" value="UDP_glycos_trans_CS"/>
</dbReference>
<comment type="pathway">
    <text evidence="1">Pigment biosynthesis; anthocyanin biosynthesis.</text>
</comment>
<dbReference type="FunFam" id="3.40.50.2000:FF:000020">
    <property type="entry name" value="Glycosyltransferase"/>
    <property type="match status" value="1"/>
</dbReference>
<dbReference type="AlphaFoldDB" id="A0A2P2IPL9"/>